<feature type="transmembrane region" description="Helical" evidence="1">
    <location>
        <begin position="243"/>
        <end position="262"/>
    </location>
</feature>
<comment type="caution">
    <text evidence="2">The sequence shown here is derived from an EMBL/GenBank/DDBJ whole genome shotgun (WGS) entry which is preliminary data.</text>
</comment>
<name>A0A9D0ZQN5_9FIRM</name>
<sequence length="522" mass="60718">MKSRIKNFNDLLDTLLGSLPFTIIPVILYFLILGGILSYQNLLDSAFFTTFSLFCLILIPNNFLIESLSTDKKTKTISLFISVVLALTIGIMSNFGNEIFLSKLTHISIGYALTLFFISVYLNYQKDESEFGNYILKTLSSYLKITINYVALAFGGLFITLAFNYLLLSDINYYSVLSLQIIIFGCYYLPSLIYRLYKPEKEAEAFFKNLISYILIPLVTIAFVIIYLYIIKLIITFTLPANQVFYIVSFLFLIAMPIWTMSKKMKLNKTETKLTKLFPVLFIPLIFIQIYCLSIRIVSYGLTTTRYLCAVFVIIEVIYYLIYFTKPKKCGQIILYMAGISFIAYSIPYINMYDLSNQSQYNRLKEYSEIENPTDKELKQLTSSYYYLYYNNEGATYLDKLNISKSYIDSISKDYYNHYYYADNLNPSFEVEGYKNGTIVNGYIENGNLTIRQNYDTILTTTSNEFENYLNNRENLDNYLEDNFEVKLDDDTKLIITEISFDYNEDSVNADYYNFQGILLTK</sequence>
<feature type="transmembrane region" description="Helical" evidence="1">
    <location>
        <begin position="334"/>
        <end position="353"/>
    </location>
</feature>
<feature type="transmembrane region" description="Helical" evidence="1">
    <location>
        <begin position="304"/>
        <end position="322"/>
    </location>
</feature>
<evidence type="ECO:0000313" key="2">
    <source>
        <dbReference type="EMBL" id="HIQ90470.1"/>
    </source>
</evidence>
<gene>
    <name evidence="2" type="ORF">IAB27_02430</name>
</gene>
<dbReference type="EMBL" id="DVFV01000044">
    <property type="protein sequence ID" value="HIQ90470.1"/>
    <property type="molecule type" value="Genomic_DNA"/>
</dbReference>
<feature type="transmembrane region" description="Helical" evidence="1">
    <location>
        <begin position="12"/>
        <end position="39"/>
    </location>
</feature>
<dbReference type="Pfam" id="PF13687">
    <property type="entry name" value="DUF4153"/>
    <property type="match status" value="1"/>
</dbReference>
<feature type="transmembrane region" description="Helical" evidence="1">
    <location>
        <begin position="145"/>
        <end position="165"/>
    </location>
</feature>
<dbReference type="InterPro" id="IPR025291">
    <property type="entry name" value="DUF4153"/>
</dbReference>
<accession>A0A9D0ZQN5</accession>
<protein>
    <submittedName>
        <fullName evidence="2">DUF4153 domain-containing protein</fullName>
    </submittedName>
</protein>
<dbReference type="AlphaFoldDB" id="A0A9D0ZQN5"/>
<keyword evidence="1" id="KW-1133">Transmembrane helix</keyword>
<feature type="transmembrane region" description="Helical" evidence="1">
    <location>
        <begin position="77"/>
        <end position="95"/>
    </location>
</feature>
<evidence type="ECO:0000313" key="3">
    <source>
        <dbReference type="Proteomes" id="UP000886786"/>
    </source>
</evidence>
<feature type="transmembrane region" description="Helical" evidence="1">
    <location>
        <begin position="171"/>
        <end position="189"/>
    </location>
</feature>
<feature type="transmembrane region" description="Helical" evidence="1">
    <location>
        <begin position="274"/>
        <end position="298"/>
    </location>
</feature>
<keyword evidence="1" id="KW-0812">Transmembrane</keyword>
<dbReference type="Proteomes" id="UP000886786">
    <property type="component" value="Unassembled WGS sequence"/>
</dbReference>
<reference evidence="2" key="1">
    <citation type="submission" date="2020-10" db="EMBL/GenBank/DDBJ databases">
        <authorList>
            <person name="Gilroy R."/>
        </authorList>
    </citation>
    <scope>NUCLEOTIDE SEQUENCE</scope>
    <source>
        <strain evidence="2">CHK147-3167</strain>
    </source>
</reference>
<keyword evidence="1" id="KW-0472">Membrane</keyword>
<proteinExistence type="predicted"/>
<organism evidence="2 3">
    <name type="scientific">Candidatus Coprosoma intestinipullorum</name>
    <dbReference type="NCBI Taxonomy" id="2840752"/>
    <lineage>
        <taxon>Bacteria</taxon>
        <taxon>Bacillati</taxon>
        <taxon>Bacillota</taxon>
        <taxon>Bacillota incertae sedis</taxon>
        <taxon>Candidatus Coprosoma</taxon>
    </lineage>
</organism>
<feature type="transmembrane region" description="Helical" evidence="1">
    <location>
        <begin position="45"/>
        <end position="65"/>
    </location>
</feature>
<feature type="transmembrane region" description="Helical" evidence="1">
    <location>
        <begin position="210"/>
        <end position="231"/>
    </location>
</feature>
<evidence type="ECO:0000256" key="1">
    <source>
        <dbReference type="SAM" id="Phobius"/>
    </source>
</evidence>
<reference evidence="2" key="2">
    <citation type="journal article" date="2021" name="PeerJ">
        <title>Extensive microbial diversity within the chicken gut microbiome revealed by metagenomics and culture.</title>
        <authorList>
            <person name="Gilroy R."/>
            <person name="Ravi A."/>
            <person name="Getino M."/>
            <person name="Pursley I."/>
            <person name="Horton D.L."/>
            <person name="Alikhan N.F."/>
            <person name="Baker D."/>
            <person name="Gharbi K."/>
            <person name="Hall N."/>
            <person name="Watson M."/>
            <person name="Adriaenssens E.M."/>
            <person name="Foster-Nyarko E."/>
            <person name="Jarju S."/>
            <person name="Secka A."/>
            <person name="Antonio M."/>
            <person name="Oren A."/>
            <person name="Chaudhuri R.R."/>
            <person name="La Ragione R."/>
            <person name="Hildebrand F."/>
            <person name="Pallen M.J."/>
        </authorList>
    </citation>
    <scope>NUCLEOTIDE SEQUENCE</scope>
    <source>
        <strain evidence="2">CHK147-3167</strain>
    </source>
</reference>
<feature type="transmembrane region" description="Helical" evidence="1">
    <location>
        <begin position="107"/>
        <end position="124"/>
    </location>
</feature>